<evidence type="ECO:0000313" key="8">
    <source>
        <dbReference type="EMBL" id="ABW02527.1"/>
    </source>
</evidence>
<dbReference type="eggNOG" id="arCOG02144">
    <property type="taxonomic scope" value="Archaea"/>
</dbReference>
<dbReference type="KEGG" id="cma:Cmaq_1704"/>
<dbReference type="STRING" id="397948.Cmaq_1704"/>
<dbReference type="InterPro" id="IPR009072">
    <property type="entry name" value="Histone-fold"/>
</dbReference>
<dbReference type="HOGENOM" id="CLU_192667_0_0_2"/>
<evidence type="ECO:0000256" key="2">
    <source>
        <dbReference type="ARBA" id="ARBA00004496"/>
    </source>
</evidence>
<dbReference type="InterPro" id="IPR050004">
    <property type="entry name" value="HmfB-like"/>
</dbReference>
<evidence type="ECO:0000256" key="1">
    <source>
        <dbReference type="ARBA" id="ARBA00004286"/>
    </source>
</evidence>
<dbReference type="OrthoDB" id="7514at2157"/>
<dbReference type="SUPFAM" id="SSF47113">
    <property type="entry name" value="Histone-fold"/>
    <property type="match status" value="1"/>
</dbReference>
<dbReference type="EMBL" id="CP000852">
    <property type="protein sequence ID" value="ABW02527.1"/>
    <property type="molecule type" value="Genomic_DNA"/>
</dbReference>
<dbReference type="GeneID" id="5708465"/>
<dbReference type="Proteomes" id="UP000001137">
    <property type="component" value="Chromosome"/>
</dbReference>
<sequence>MPEIPLAPIERIFKKAGAERVGEDAVIALRDVLENVAYEVSVKSIELAKHAGRKTVSADDVKAVVRIFRCINLS</sequence>
<keyword evidence="6" id="KW-0238">DNA-binding</keyword>
<dbReference type="CDD" id="cd22909">
    <property type="entry name" value="HFD_archaea_histone-like"/>
    <property type="match status" value="1"/>
</dbReference>
<evidence type="ECO:0000256" key="5">
    <source>
        <dbReference type="ARBA" id="ARBA00022490"/>
    </source>
</evidence>
<keyword evidence="9" id="KW-1185">Reference proteome</keyword>
<dbReference type="GO" id="GO:0005694">
    <property type="term" value="C:chromosome"/>
    <property type="evidence" value="ECO:0007669"/>
    <property type="project" value="UniProtKB-SubCell"/>
</dbReference>
<dbReference type="GO" id="GO:0046982">
    <property type="term" value="F:protein heterodimerization activity"/>
    <property type="evidence" value="ECO:0007669"/>
    <property type="project" value="InterPro"/>
</dbReference>
<evidence type="ECO:0000256" key="3">
    <source>
        <dbReference type="ARBA" id="ARBA00008264"/>
    </source>
</evidence>
<evidence type="ECO:0000256" key="4">
    <source>
        <dbReference type="ARBA" id="ARBA00022454"/>
    </source>
</evidence>
<evidence type="ECO:0000313" key="9">
    <source>
        <dbReference type="Proteomes" id="UP000001137"/>
    </source>
</evidence>
<dbReference type="InterPro" id="IPR003958">
    <property type="entry name" value="CBFA_NFYB_domain"/>
</dbReference>
<dbReference type="Pfam" id="PF00808">
    <property type="entry name" value="CBFD_NFYB_HMF"/>
    <property type="match status" value="1"/>
</dbReference>
<name>A8MAF0_CALMQ</name>
<dbReference type="RefSeq" id="WP_012186746.1">
    <property type="nucleotide sequence ID" value="NC_009954.1"/>
</dbReference>
<accession>A8MAF0</accession>
<gene>
    <name evidence="8" type="ordered locus">Cmaq_1704</name>
</gene>
<dbReference type="GO" id="GO:0005737">
    <property type="term" value="C:cytoplasm"/>
    <property type="evidence" value="ECO:0007669"/>
    <property type="project" value="UniProtKB-SubCell"/>
</dbReference>
<proteinExistence type="inferred from homology"/>
<dbReference type="NCBIfam" id="NF043032">
    <property type="entry name" value="archaea_histone"/>
    <property type="match status" value="1"/>
</dbReference>
<keyword evidence="5" id="KW-0963">Cytoplasm</keyword>
<feature type="domain" description="Transcription factor CBF/NF-Y/archaeal histone" evidence="7">
    <location>
        <begin position="3"/>
        <end position="65"/>
    </location>
</feature>
<keyword evidence="4" id="KW-0158">Chromosome</keyword>
<evidence type="ECO:0000259" key="7">
    <source>
        <dbReference type="Pfam" id="PF00808"/>
    </source>
</evidence>
<dbReference type="AlphaFoldDB" id="A8MAF0"/>
<comment type="subcellular location">
    <subcellularLocation>
        <location evidence="1">Chromosome</location>
    </subcellularLocation>
    <subcellularLocation>
        <location evidence="2">Cytoplasm</location>
    </subcellularLocation>
</comment>
<comment type="similarity">
    <text evidence="3">Belongs to the archaeal histone HMF family.</text>
</comment>
<evidence type="ECO:0000256" key="6">
    <source>
        <dbReference type="ARBA" id="ARBA00023125"/>
    </source>
</evidence>
<dbReference type="PANTHER" id="PTHR47828">
    <property type="entry name" value="ARCHAEAL HISTONE A"/>
    <property type="match status" value="1"/>
</dbReference>
<protein>
    <submittedName>
        <fullName evidence="8">Transcription factor CBF/NF-Y histone</fullName>
    </submittedName>
</protein>
<dbReference type="Gene3D" id="1.10.20.10">
    <property type="entry name" value="Histone, subunit A"/>
    <property type="match status" value="1"/>
</dbReference>
<reference evidence="8 9" key="1">
    <citation type="submission" date="2007-10" db="EMBL/GenBank/DDBJ databases">
        <title>Complete sequence of Caldivirga maquilingensis IC-167.</title>
        <authorList>
            <consortium name="US DOE Joint Genome Institute"/>
            <person name="Copeland A."/>
            <person name="Lucas S."/>
            <person name="Lapidus A."/>
            <person name="Barry K."/>
            <person name="Glavina del Rio T."/>
            <person name="Dalin E."/>
            <person name="Tice H."/>
            <person name="Pitluck S."/>
            <person name="Saunders E."/>
            <person name="Brettin T."/>
            <person name="Bruce D."/>
            <person name="Detter J.C."/>
            <person name="Han C."/>
            <person name="Schmutz J."/>
            <person name="Larimer F."/>
            <person name="Land M."/>
            <person name="Hauser L."/>
            <person name="Kyrpides N."/>
            <person name="Ivanova N."/>
            <person name="Biddle J.F."/>
            <person name="Zhang Z."/>
            <person name="Fitz-Gibbon S.T."/>
            <person name="Lowe T.M."/>
            <person name="Saltikov C."/>
            <person name="House C.H."/>
            <person name="Richardson P."/>
        </authorList>
    </citation>
    <scope>NUCLEOTIDE SEQUENCE [LARGE SCALE GENOMIC DNA]</scope>
    <source>
        <strain evidence="9">ATCC 700844 / DSM 13496 / JCM 10307 / IC-167</strain>
    </source>
</reference>
<dbReference type="GO" id="GO:0003677">
    <property type="term" value="F:DNA binding"/>
    <property type="evidence" value="ECO:0007669"/>
    <property type="project" value="UniProtKB-KW"/>
</dbReference>
<dbReference type="PANTHER" id="PTHR47828:SF1">
    <property type="entry name" value="ARCHAEAL HISTONE A"/>
    <property type="match status" value="1"/>
</dbReference>
<organism evidence="8 9">
    <name type="scientific">Caldivirga maquilingensis (strain ATCC 700844 / DSM 13496 / JCM 10307 / IC-167)</name>
    <dbReference type="NCBI Taxonomy" id="397948"/>
    <lineage>
        <taxon>Archaea</taxon>
        <taxon>Thermoproteota</taxon>
        <taxon>Thermoprotei</taxon>
        <taxon>Thermoproteales</taxon>
        <taxon>Thermoproteaceae</taxon>
        <taxon>Caldivirga</taxon>
    </lineage>
</organism>
<dbReference type="InterPro" id="IPR050947">
    <property type="entry name" value="Archaeal_histone_HMF"/>
</dbReference>